<reference evidence="1" key="1">
    <citation type="submission" date="2024-01" db="EMBL/GenBank/DDBJ databases">
        <authorList>
            <person name="Webb A."/>
        </authorList>
    </citation>
    <scope>NUCLEOTIDE SEQUENCE</scope>
    <source>
        <strain evidence="1">Pm1</strain>
    </source>
</reference>
<evidence type="ECO:0000313" key="3">
    <source>
        <dbReference type="Proteomes" id="UP001162060"/>
    </source>
</evidence>
<dbReference type="Proteomes" id="UP001162060">
    <property type="component" value="Unassembled WGS sequence"/>
</dbReference>
<protein>
    <submittedName>
        <fullName evidence="1">Uncharacterized protein</fullName>
    </submittedName>
</protein>
<sequence length="211" mass="23494">MAGPLPAIPRTQSPSPDAVEAWNAVAAVQREADDHAATLASSRRHKARVMPAPRLGCPQPVASGMVVEVAKLLQPTSPCVRLTSEEVSERNRQKRQNGIAITTWRRRTSSTPVLPANGETFSIWIEQYSSQLVSLITSLPYPLMELYTWGRSELFKFGQSICCSSQLALIDHHSMDQNLEVRLRSMCQRRAIAIRSLGIIACRWKLTNSEE</sequence>
<proteinExistence type="predicted"/>
<accession>A0AAV1T1J9</accession>
<evidence type="ECO:0000313" key="2">
    <source>
        <dbReference type="EMBL" id="CAK7926709.1"/>
    </source>
</evidence>
<dbReference type="EMBL" id="CAKLBY020000014">
    <property type="protein sequence ID" value="CAK7897149.1"/>
    <property type="molecule type" value="Genomic_DNA"/>
</dbReference>
<evidence type="ECO:0000313" key="1">
    <source>
        <dbReference type="EMBL" id="CAK7897149.1"/>
    </source>
</evidence>
<gene>
    <name evidence="2" type="ORF">PM001_LOCUS11859</name>
    <name evidence="1" type="ORF">PM001_LOCUS1381</name>
</gene>
<comment type="caution">
    <text evidence="1">The sequence shown here is derived from an EMBL/GenBank/DDBJ whole genome shotgun (WGS) entry which is preliminary data.</text>
</comment>
<name>A0AAV1T1J9_9STRA</name>
<organism evidence="1 3">
    <name type="scientific">Peronospora matthiolae</name>
    <dbReference type="NCBI Taxonomy" id="2874970"/>
    <lineage>
        <taxon>Eukaryota</taxon>
        <taxon>Sar</taxon>
        <taxon>Stramenopiles</taxon>
        <taxon>Oomycota</taxon>
        <taxon>Peronosporomycetes</taxon>
        <taxon>Peronosporales</taxon>
        <taxon>Peronosporaceae</taxon>
        <taxon>Peronospora</taxon>
    </lineage>
</organism>
<dbReference type="AlphaFoldDB" id="A0AAV1T1J9"/>
<dbReference type="EMBL" id="CAKLBY020000101">
    <property type="protein sequence ID" value="CAK7926709.1"/>
    <property type="molecule type" value="Genomic_DNA"/>
</dbReference>